<protein>
    <submittedName>
        <fullName evidence="1">Uncharacterized protein</fullName>
    </submittedName>
</protein>
<organism evidence="1 2">
    <name type="scientific">Rhizobium etli 8C-3</name>
    <dbReference type="NCBI Taxonomy" id="538025"/>
    <lineage>
        <taxon>Bacteria</taxon>
        <taxon>Pseudomonadati</taxon>
        <taxon>Pseudomonadota</taxon>
        <taxon>Alphaproteobacteria</taxon>
        <taxon>Hyphomicrobiales</taxon>
        <taxon>Rhizobiaceae</taxon>
        <taxon>Rhizobium/Agrobacterium group</taxon>
        <taxon>Rhizobium</taxon>
    </lineage>
</organism>
<reference evidence="1 2" key="1">
    <citation type="submission" date="2016-09" db="EMBL/GenBank/DDBJ databases">
        <title>The complete genome sequences of Rhizobium gallicum, symbiovars gallicum and phaseoli, symbionts associated to common bean (Phaseolus vulgaris).</title>
        <authorList>
            <person name="Bustos P."/>
            <person name="Santamaria R.I."/>
            <person name="Perez-Carrascal O.M."/>
            <person name="Juarez S."/>
            <person name="Lozano L."/>
            <person name="Martinez-Flores I."/>
            <person name="Martinez-Romero E."/>
            <person name="Cevallos M."/>
            <person name="Romero D."/>
            <person name="Davila G."/>
            <person name="Gonzalez V."/>
        </authorList>
    </citation>
    <scope>NUCLEOTIDE SEQUENCE [LARGE SCALE GENOMIC DNA]</scope>
    <source>
        <strain evidence="1 2">8C-3</strain>
        <plasmid evidence="2">Plasmid prsp8c3c</plasmid>
    </source>
</reference>
<accession>A0A1L5PDJ2</accession>
<proteinExistence type="predicted"/>
<keyword evidence="1" id="KW-0614">Plasmid</keyword>
<dbReference type="Proteomes" id="UP000185109">
    <property type="component" value="Plasmid pRsp8C3c"/>
</dbReference>
<dbReference type="EMBL" id="CP017244">
    <property type="protein sequence ID" value="APO78203.1"/>
    <property type="molecule type" value="Genomic_DNA"/>
</dbReference>
<geneLocation type="plasmid" evidence="2">
    <name>prsp8c3c</name>
</geneLocation>
<gene>
    <name evidence="1" type="ORF">AM571_PC00465</name>
</gene>
<sequence>MPLIFRPRCSVAYCGIACIRCPCLPLAYHNGRARSRIHRGIIALRLAPTYEREAVPDEERQTLLNGKLARLMEILRITSEP</sequence>
<dbReference type="AlphaFoldDB" id="A0A1L5PDJ2"/>
<evidence type="ECO:0000313" key="1">
    <source>
        <dbReference type="EMBL" id="APO78203.1"/>
    </source>
</evidence>
<name>A0A1L5PDJ2_RHIET</name>
<evidence type="ECO:0000313" key="2">
    <source>
        <dbReference type="Proteomes" id="UP000185109"/>
    </source>
</evidence>